<name>A0A3M7TJT5_9FLAO</name>
<protein>
    <submittedName>
        <fullName evidence="4">Monooxygenase</fullName>
    </submittedName>
</protein>
<dbReference type="RefSeq" id="WP_122637485.1">
    <property type="nucleotide sequence ID" value="NZ_QWIU01000002.1"/>
</dbReference>
<dbReference type="PANTHER" id="PTHR13789">
    <property type="entry name" value="MONOOXYGENASE"/>
    <property type="match status" value="1"/>
</dbReference>
<evidence type="ECO:0000313" key="4">
    <source>
        <dbReference type="EMBL" id="RNA63538.1"/>
    </source>
</evidence>
<organism evidence="4 5">
    <name type="scientific">Chryseobacterium nematophagum</name>
    <dbReference type="NCBI Taxonomy" id="2305228"/>
    <lineage>
        <taxon>Bacteria</taxon>
        <taxon>Pseudomonadati</taxon>
        <taxon>Bacteroidota</taxon>
        <taxon>Flavobacteriia</taxon>
        <taxon>Flavobacteriales</taxon>
        <taxon>Weeksellaceae</taxon>
        <taxon>Chryseobacterium group</taxon>
        <taxon>Chryseobacterium</taxon>
    </lineage>
</organism>
<feature type="domain" description="FAD-binding" evidence="3">
    <location>
        <begin position="8"/>
        <end position="316"/>
    </location>
</feature>
<dbReference type="EMBL" id="QWIU01000002">
    <property type="protein sequence ID" value="RNA63538.1"/>
    <property type="molecule type" value="Genomic_DNA"/>
</dbReference>
<proteinExistence type="predicted"/>
<dbReference type="Gene3D" id="3.50.50.60">
    <property type="entry name" value="FAD/NAD(P)-binding domain"/>
    <property type="match status" value="1"/>
</dbReference>
<dbReference type="Proteomes" id="UP000278775">
    <property type="component" value="Unassembled WGS sequence"/>
</dbReference>
<reference evidence="4 5" key="1">
    <citation type="submission" date="2018-08" db="EMBL/GenBank/DDBJ databases">
        <title>Chryseobacterium nematophagum: a novel matrix digesting pathogen of nematodes.</title>
        <authorList>
            <person name="Page A."/>
            <person name="Roberts M."/>
            <person name="Felix M.-A."/>
            <person name="Weir W."/>
        </authorList>
    </citation>
    <scope>NUCLEOTIDE SEQUENCE [LARGE SCALE GENOMIC DNA]</scope>
    <source>
        <strain evidence="4 5">JUb129</strain>
    </source>
</reference>
<dbReference type="InterPro" id="IPR002938">
    <property type="entry name" value="FAD-bd"/>
</dbReference>
<evidence type="ECO:0000313" key="5">
    <source>
        <dbReference type="Proteomes" id="UP000278775"/>
    </source>
</evidence>
<dbReference type="PRINTS" id="PR00420">
    <property type="entry name" value="RNGMNOXGNASE"/>
</dbReference>
<dbReference type="GO" id="GO:0004497">
    <property type="term" value="F:monooxygenase activity"/>
    <property type="evidence" value="ECO:0007669"/>
    <property type="project" value="UniProtKB-KW"/>
</dbReference>
<evidence type="ECO:0000256" key="2">
    <source>
        <dbReference type="ARBA" id="ARBA00023033"/>
    </source>
</evidence>
<comment type="caution">
    <text evidence="4">The sequence shown here is derived from an EMBL/GenBank/DDBJ whole genome shotgun (WGS) entry which is preliminary data.</text>
</comment>
<evidence type="ECO:0000256" key="1">
    <source>
        <dbReference type="ARBA" id="ARBA00023002"/>
    </source>
</evidence>
<keyword evidence="1" id="KW-0560">Oxidoreductase</keyword>
<dbReference type="InterPro" id="IPR050493">
    <property type="entry name" value="FAD-dep_Monooxygenase_BioMet"/>
</dbReference>
<dbReference type="InterPro" id="IPR036188">
    <property type="entry name" value="FAD/NAD-bd_sf"/>
</dbReference>
<gene>
    <name evidence="4" type="ORF">D1631_17270</name>
</gene>
<accession>A0A3M7TJT5</accession>
<dbReference type="SUPFAM" id="SSF51905">
    <property type="entry name" value="FAD/NAD(P)-binding domain"/>
    <property type="match status" value="1"/>
</dbReference>
<dbReference type="PANTHER" id="PTHR13789:SF309">
    <property type="entry name" value="PUTATIVE (AFU_ORTHOLOGUE AFUA_6G14510)-RELATED"/>
    <property type="match status" value="1"/>
</dbReference>
<dbReference type="GO" id="GO:0071949">
    <property type="term" value="F:FAD binding"/>
    <property type="evidence" value="ECO:0007669"/>
    <property type="project" value="InterPro"/>
</dbReference>
<dbReference type="OrthoDB" id="9766816at2"/>
<dbReference type="AlphaFoldDB" id="A0A3M7TJT5"/>
<dbReference type="Pfam" id="PF01494">
    <property type="entry name" value="FAD_binding_3"/>
    <property type="match status" value="1"/>
</dbReference>
<sequence length="387" mass="44174">MVKNNEASIGIIGKGIGGLSLALALERSGYQNIKLYEQSNVIEQSTQGAGIMLACNAMQVMKKLGLHDELTKEGNTLKRMNITNENLKVLSCINIEPFSALYNVNMVAIHREKLSHIINSKIECEEFLGKKLDKITLVDNRLNMLFKDSTEDEADIIIGADGIHSQVRNSYFSKVEMRDAGQLCWRGIANIEMPKYADELNEIWGKGKRFGFVKINSHQIYWYALVNQPYNVPITLSKLNYLFKDFHPDILDIINSTEESTIITRSIYDFKTLNKWYKHRVCLIGDAAHAMTPNLGQGACQAIEDAYVFSECLKRYECEQALAKFNEIRKNKASWVVERSRRIGKMSQLNDPIGIWLRNTLMSAIPPQFAHRDTKKMLDIYQYESTL</sequence>
<evidence type="ECO:0000259" key="3">
    <source>
        <dbReference type="Pfam" id="PF01494"/>
    </source>
</evidence>
<keyword evidence="2 4" id="KW-0503">Monooxygenase</keyword>